<feature type="disulfide bond" description="Redox-active" evidence="5">
    <location>
        <begin position="53"/>
        <end position="58"/>
    </location>
</feature>
<feature type="binding site" evidence="4">
    <location>
        <position position="62"/>
    </location>
    <ligand>
        <name>FAD</name>
        <dbReference type="ChEBI" id="CHEBI:57692"/>
    </ligand>
</feature>
<keyword evidence="4" id="KW-0547">Nucleotide-binding</keyword>
<keyword evidence="3 4" id="KW-0274">FAD</keyword>
<feature type="domain" description="FAD/NAD(P)-binding" evidence="7">
    <location>
        <begin position="16"/>
        <end position="332"/>
    </location>
</feature>
<reference evidence="8 9" key="1">
    <citation type="journal article" date="2013" name="ISME J.">
        <title>Metabolic model for the filamentous 'Candidatus Microthrix parvicella' based on genomic and metagenomic analyses.</title>
        <authorList>
            <person name="Jon McIlroy S."/>
            <person name="Kristiansen R."/>
            <person name="Albertsen M."/>
            <person name="Michael Karst S."/>
            <person name="Rossetti S."/>
            <person name="Lund Nielsen J."/>
            <person name="Tandoi V."/>
            <person name="James Seviour R."/>
            <person name="Nielsen P.H."/>
        </authorList>
    </citation>
    <scope>NUCLEOTIDE SEQUENCE [LARGE SCALE GENOMIC DNA]</scope>
    <source>
        <strain evidence="8 9">RN1</strain>
    </source>
</reference>
<dbReference type="eggNOG" id="COG1249">
    <property type="taxonomic scope" value="Bacteria"/>
</dbReference>
<dbReference type="Proteomes" id="UP000018291">
    <property type="component" value="Unassembled WGS sequence"/>
</dbReference>
<comment type="similarity">
    <text evidence="1">Belongs to the class-I pyridine nucleotide-disulfide oxidoreductase family.</text>
</comment>
<dbReference type="AlphaFoldDB" id="R4Z2V2"/>
<dbReference type="GO" id="GO:0000166">
    <property type="term" value="F:nucleotide binding"/>
    <property type="evidence" value="ECO:0007669"/>
    <property type="project" value="UniProtKB-KW"/>
</dbReference>
<evidence type="ECO:0000313" key="8">
    <source>
        <dbReference type="EMBL" id="CCM65058.1"/>
    </source>
</evidence>
<feature type="binding site" evidence="4">
    <location>
        <position position="315"/>
    </location>
    <ligand>
        <name>FAD</name>
        <dbReference type="ChEBI" id="CHEBI:57692"/>
    </ligand>
</feature>
<feature type="binding site" evidence="4">
    <location>
        <begin position="184"/>
        <end position="191"/>
    </location>
    <ligand>
        <name>NAD(+)</name>
        <dbReference type="ChEBI" id="CHEBI:57540"/>
    </ligand>
</feature>
<protein>
    <submittedName>
        <fullName evidence="8">Putative glutathione oxidoreductase</fullName>
    </submittedName>
</protein>
<proteinExistence type="inferred from homology"/>
<sequence>MCTPGERVGVQMSETFDLIVIGAGMAGVAAAEKCASRGWRVAIVDALPYGGTCALRGCDPKKILRRGAEVIDAARLMRGKGIDDDGLSINWTDLMTHKHGFTDPVPQAMERGLRSSGVETLHGTAAFTDPNRIVVDGAAYESQRFLIAAGAKPRPMDFPGAEHLIDSTEFLNLAERPRRVLFVGGGFISFEFAHIAARAGSAPVIIDRGERPLKGFDPDLVAQLVKRSTDTGITVKSKTAITSIEPADSGYLVTVEQAGHDEIHQTDLVVHGAGRVPELSRLDLDAAGIAHSTKGVTVAGHLQSTTNPAVFAAGDSADTPGLALTPVAVFEGKVAASNMINDTTTVPDYTGVPTTVFTIPELARVGLLEHEAVARDIDVDVRYNDTSGWYSNYRIGETTAAAKILIDRSTDRIVGAHLLGPGYAELINILGLAMKADLTSRQLKSMTASYPSVSSDLGSMLCASDQQRVRTAQSCERVDRLVVELPPAPTPDTKP</sequence>
<dbReference type="InterPro" id="IPR001100">
    <property type="entry name" value="Pyr_nuc-diS_OxRdtase"/>
</dbReference>
<evidence type="ECO:0000256" key="1">
    <source>
        <dbReference type="ARBA" id="ARBA00007532"/>
    </source>
</evidence>
<comment type="cofactor">
    <cofactor evidence="4">
        <name>FAD</name>
        <dbReference type="ChEBI" id="CHEBI:57692"/>
    </cofactor>
    <text evidence="4">Binds 1 FAD per subunit.</text>
</comment>
<evidence type="ECO:0000259" key="6">
    <source>
        <dbReference type="Pfam" id="PF02852"/>
    </source>
</evidence>
<dbReference type="Pfam" id="PF02852">
    <property type="entry name" value="Pyr_redox_dim"/>
    <property type="match status" value="1"/>
</dbReference>
<evidence type="ECO:0000256" key="2">
    <source>
        <dbReference type="ARBA" id="ARBA00022630"/>
    </source>
</evidence>
<dbReference type="PRINTS" id="PR00368">
    <property type="entry name" value="FADPNR"/>
</dbReference>
<dbReference type="GO" id="GO:0016491">
    <property type="term" value="F:oxidoreductase activity"/>
    <property type="evidence" value="ECO:0007669"/>
    <property type="project" value="InterPro"/>
</dbReference>
<dbReference type="InterPro" id="IPR023753">
    <property type="entry name" value="FAD/NAD-binding_dom"/>
</dbReference>
<dbReference type="PANTHER" id="PTHR43014:SF5">
    <property type="entry name" value="GLUTATHIONE REDUCTASE (NADPH)"/>
    <property type="match status" value="1"/>
</dbReference>
<evidence type="ECO:0000259" key="7">
    <source>
        <dbReference type="Pfam" id="PF07992"/>
    </source>
</evidence>
<dbReference type="SUPFAM" id="SSF51905">
    <property type="entry name" value="FAD/NAD(P)-binding domain"/>
    <property type="match status" value="1"/>
</dbReference>
<comment type="caution">
    <text evidence="8">The sequence shown here is derived from an EMBL/GenBank/DDBJ whole genome shotgun (WGS) entry which is preliminary data.</text>
</comment>
<feature type="domain" description="Pyridine nucleotide-disulphide oxidoreductase dimerisation" evidence="6">
    <location>
        <begin position="352"/>
        <end position="457"/>
    </location>
</feature>
<keyword evidence="2" id="KW-0285">Flavoprotein</keyword>
<dbReference type="STRING" id="1229780.BN381_500016"/>
<dbReference type="PIRSF" id="PIRSF000350">
    <property type="entry name" value="Mercury_reductase_MerA"/>
    <property type="match status" value="1"/>
</dbReference>
<gene>
    <name evidence="8" type="ORF">BN381_500016</name>
</gene>
<accession>R4Z2V2</accession>
<dbReference type="EMBL" id="CANL01000046">
    <property type="protein sequence ID" value="CCM65058.1"/>
    <property type="molecule type" value="Genomic_DNA"/>
</dbReference>
<dbReference type="InterPro" id="IPR036188">
    <property type="entry name" value="FAD/NAD-bd_sf"/>
</dbReference>
<keyword evidence="4" id="KW-0520">NAD</keyword>
<organism evidence="8 9">
    <name type="scientific">Candidatus Neomicrothrix parvicella RN1</name>
    <dbReference type="NCBI Taxonomy" id="1229780"/>
    <lineage>
        <taxon>Bacteria</taxon>
        <taxon>Bacillati</taxon>
        <taxon>Actinomycetota</taxon>
        <taxon>Acidimicrobiia</taxon>
        <taxon>Acidimicrobiales</taxon>
        <taxon>Microthrixaceae</taxon>
        <taxon>Candidatus Neomicrothrix</taxon>
    </lineage>
</organism>
<keyword evidence="9" id="KW-1185">Reference proteome</keyword>
<dbReference type="Pfam" id="PF07992">
    <property type="entry name" value="Pyr_redox_2"/>
    <property type="match status" value="1"/>
</dbReference>
<evidence type="ECO:0000256" key="5">
    <source>
        <dbReference type="PIRSR" id="PIRSR000350-4"/>
    </source>
</evidence>
<evidence type="ECO:0000256" key="4">
    <source>
        <dbReference type="PIRSR" id="PIRSR000350-3"/>
    </source>
</evidence>
<dbReference type="PRINTS" id="PR00411">
    <property type="entry name" value="PNDRDTASEI"/>
</dbReference>
<dbReference type="InterPro" id="IPR016156">
    <property type="entry name" value="FAD/NAD-linked_Rdtase_dimer_sf"/>
</dbReference>
<feature type="binding site" evidence="4">
    <location>
        <position position="274"/>
    </location>
    <ligand>
        <name>NAD(+)</name>
        <dbReference type="ChEBI" id="CHEBI:57540"/>
    </ligand>
</feature>
<dbReference type="InterPro" id="IPR004099">
    <property type="entry name" value="Pyr_nucl-diS_OxRdtase_dimer"/>
</dbReference>
<dbReference type="Gene3D" id="3.30.390.30">
    <property type="match status" value="1"/>
</dbReference>
<evidence type="ECO:0000313" key="9">
    <source>
        <dbReference type="Proteomes" id="UP000018291"/>
    </source>
</evidence>
<name>R4Z2V2_9ACTN</name>
<evidence type="ECO:0000256" key="3">
    <source>
        <dbReference type="ARBA" id="ARBA00022827"/>
    </source>
</evidence>
<dbReference type="PANTHER" id="PTHR43014">
    <property type="entry name" value="MERCURIC REDUCTASE"/>
    <property type="match status" value="1"/>
</dbReference>
<dbReference type="HOGENOM" id="CLU_016755_2_0_11"/>
<dbReference type="SUPFAM" id="SSF55424">
    <property type="entry name" value="FAD/NAD-linked reductases, dimerisation (C-terminal) domain"/>
    <property type="match status" value="1"/>
</dbReference>
<dbReference type="Gene3D" id="3.50.50.60">
    <property type="entry name" value="FAD/NAD(P)-binding domain"/>
    <property type="match status" value="2"/>
</dbReference>